<evidence type="ECO:0000313" key="1">
    <source>
        <dbReference type="EMBL" id="KAF3842427.1"/>
    </source>
</evidence>
<gene>
    <name evidence="1" type="ORF">F7725_024378</name>
</gene>
<keyword evidence="2" id="KW-1185">Reference proteome</keyword>
<proteinExistence type="predicted"/>
<organism evidence="1 2">
    <name type="scientific">Dissostichus mawsoni</name>
    <name type="common">Antarctic cod</name>
    <dbReference type="NCBI Taxonomy" id="36200"/>
    <lineage>
        <taxon>Eukaryota</taxon>
        <taxon>Metazoa</taxon>
        <taxon>Chordata</taxon>
        <taxon>Craniata</taxon>
        <taxon>Vertebrata</taxon>
        <taxon>Euteleostomi</taxon>
        <taxon>Actinopterygii</taxon>
        <taxon>Neopterygii</taxon>
        <taxon>Teleostei</taxon>
        <taxon>Neoteleostei</taxon>
        <taxon>Acanthomorphata</taxon>
        <taxon>Eupercaria</taxon>
        <taxon>Perciformes</taxon>
        <taxon>Notothenioidei</taxon>
        <taxon>Nototheniidae</taxon>
        <taxon>Dissostichus</taxon>
    </lineage>
</organism>
<dbReference type="EMBL" id="JAAKFY010000019">
    <property type="protein sequence ID" value="KAF3842427.1"/>
    <property type="molecule type" value="Genomic_DNA"/>
</dbReference>
<accession>A0A7J5Y176</accession>
<dbReference type="AlphaFoldDB" id="A0A7J5Y176"/>
<comment type="caution">
    <text evidence="1">The sequence shown here is derived from an EMBL/GenBank/DDBJ whole genome shotgun (WGS) entry which is preliminary data.</text>
</comment>
<evidence type="ECO:0000313" key="2">
    <source>
        <dbReference type="Proteomes" id="UP000518266"/>
    </source>
</evidence>
<sequence length="317" mass="34026">MPGRFSAARKLISELTWSQSRAKKGSSLSLPRRLLATACCMHCKQKLENVAATAVLRRGPPSSSELLTLVCLFPPAPSPRFDLAQRIIAQHALSLLPFGPSPYGPLAGGRARAQTRRLSEFRGRGLLSKGVFMWPSNPTRRPLTGPYTVPNPPLLRPCHGPAWAQGGPGLQEGPALLCEGGHRCGPCGGSPPLLSVLNLLPQDRAPESVPWSAAGSPCALWTPPGGPAYVSRGGSLRDRGSMPGSVPGAWGRLGSWIVKGAWERDRSFWHTDGSLTADPRPAGFPSGPVNHSPGLVRISCCFRQLLHTQITWLRRNM</sequence>
<name>A0A7J5Y176_DISMA</name>
<dbReference type="OrthoDB" id="10577417at2759"/>
<protein>
    <submittedName>
        <fullName evidence="1">Uncharacterized protein</fullName>
    </submittedName>
</protein>
<dbReference type="Proteomes" id="UP000518266">
    <property type="component" value="Unassembled WGS sequence"/>
</dbReference>
<feature type="non-terminal residue" evidence="1">
    <location>
        <position position="1"/>
    </location>
</feature>
<reference evidence="1 2" key="1">
    <citation type="submission" date="2020-03" db="EMBL/GenBank/DDBJ databases">
        <title>Dissostichus mawsoni Genome sequencing and assembly.</title>
        <authorList>
            <person name="Park H."/>
        </authorList>
    </citation>
    <scope>NUCLEOTIDE SEQUENCE [LARGE SCALE GENOMIC DNA]</scope>
    <source>
        <strain evidence="1">DM0001</strain>
        <tissue evidence="1">Muscle</tissue>
    </source>
</reference>